<accession>A0A6B0YQ08</accession>
<dbReference type="EMBL" id="VXRG01000024">
    <property type="protein sequence ID" value="MXY92241.1"/>
    <property type="molecule type" value="Genomic_DNA"/>
</dbReference>
<feature type="transmembrane region" description="Helical" evidence="8">
    <location>
        <begin position="163"/>
        <end position="184"/>
    </location>
</feature>
<evidence type="ECO:0000256" key="8">
    <source>
        <dbReference type="SAM" id="Phobius"/>
    </source>
</evidence>
<feature type="transmembrane region" description="Helical" evidence="8">
    <location>
        <begin position="12"/>
        <end position="30"/>
    </location>
</feature>
<dbReference type="PANTHER" id="PTHR33908:SF11">
    <property type="entry name" value="MEMBRANE PROTEIN"/>
    <property type="match status" value="1"/>
</dbReference>
<feature type="transmembrane region" description="Helical" evidence="8">
    <location>
        <begin position="135"/>
        <end position="156"/>
    </location>
</feature>
<comment type="subcellular location">
    <subcellularLocation>
        <location evidence="1">Cell membrane</location>
        <topology evidence="1">Multi-pass membrane protein</topology>
    </subcellularLocation>
</comment>
<feature type="non-terminal residue" evidence="10">
    <location>
        <position position="288"/>
    </location>
</feature>
<evidence type="ECO:0000256" key="6">
    <source>
        <dbReference type="ARBA" id="ARBA00022989"/>
    </source>
</evidence>
<keyword evidence="4 10" id="KW-0808">Transferase</keyword>
<feature type="transmembrane region" description="Helical" evidence="8">
    <location>
        <begin position="214"/>
        <end position="247"/>
    </location>
</feature>
<evidence type="ECO:0000256" key="1">
    <source>
        <dbReference type="ARBA" id="ARBA00004651"/>
    </source>
</evidence>
<name>A0A6B0YQ08_9CHLR</name>
<dbReference type="PANTHER" id="PTHR33908">
    <property type="entry name" value="MANNOSYLTRANSFERASE YKCB-RELATED"/>
    <property type="match status" value="1"/>
</dbReference>
<evidence type="ECO:0000256" key="2">
    <source>
        <dbReference type="ARBA" id="ARBA00022475"/>
    </source>
</evidence>
<reference evidence="10" key="1">
    <citation type="submission" date="2019-09" db="EMBL/GenBank/DDBJ databases">
        <title>Characterisation of the sponge microbiome using genome-centric metagenomics.</title>
        <authorList>
            <person name="Engelberts J.P."/>
            <person name="Robbins S.J."/>
            <person name="De Goeij J.M."/>
            <person name="Aranda M."/>
            <person name="Bell S.C."/>
            <person name="Webster N.S."/>
        </authorList>
    </citation>
    <scope>NUCLEOTIDE SEQUENCE</scope>
    <source>
        <strain evidence="10">SB0664_bin_27</strain>
    </source>
</reference>
<evidence type="ECO:0000256" key="3">
    <source>
        <dbReference type="ARBA" id="ARBA00022676"/>
    </source>
</evidence>
<feature type="transmembrane region" description="Helical" evidence="8">
    <location>
        <begin position="91"/>
        <end position="115"/>
    </location>
</feature>
<evidence type="ECO:0000256" key="7">
    <source>
        <dbReference type="ARBA" id="ARBA00023136"/>
    </source>
</evidence>
<protein>
    <submittedName>
        <fullName evidence="10">Glycosyltransferase family 39 protein</fullName>
    </submittedName>
</protein>
<keyword evidence="5 8" id="KW-0812">Transmembrane</keyword>
<feature type="transmembrane region" description="Helical" evidence="8">
    <location>
        <begin position="190"/>
        <end position="207"/>
    </location>
</feature>
<dbReference type="GO" id="GO:0009103">
    <property type="term" value="P:lipopolysaccharide biosynthetic process"/>
    <property type="evidence" value="ECO:0007669"/>
    <property type="project" value="UniProtKB-ARBA"/>
</dbReference>
<dbReference type="AlphaFoldDB" id="A0A6B0YQ08"/>
<keyword evidence="2" id="KW-1003">Cell membrane</keyword>
<dbReference type="InterPro" id="IPR038731">
    <property type="entry name" value="RgtA/B/C-like"/>
</dbReference>
<gene>
    <name evidence="10" type="ORF">F4Y42_02200</name>
</gene>
<feature type="transmembrane region" description="Helical" evidence="8">
    <location>
        <begin position="267"/>
        <end position="285"/>
    </location>
</feature>
<keyword evidence="6 8" id="KW-1133">Transmembrane helix</keyword>
<evidence type="ECO:0000256" key="4">
    <source>
        <dbReference type="ARBA" id="ARBA00022679"/>
    </source>
</evidence>
<evidence type="ECO:0000313" key="10">
    <source>
        <dbReference type="EMBL" id="MXY92241.1"/>
    </source>
</evidence>
<dbReference type="InterPro" id="IPR050297">
    <property type="entry name" value="LipidA_mod_glycosyltrf_83"/>
</dbReference>
<proteinExistence type="predicted"/>
<dbReference type="Pfam" id="PF13231">
    <property type="entry name" value="PMT_2"/>
    <property type="match status" value="1"/>
</dbReference>
<evidence type="ECO:0000256" key="5">
    <source>
        <dbReference type="ARBA" id="ARBA00022692"/>
    </source>
</evidence>
<dbReference type="GO" id="GO:0016763">
    <property type="term" value="F:pentosyltransferase activity"/>
    <property type="evidence" value="ECO:0007669"/>
    <property type="project" value="TreeGrafter"/>
</dbReference>
<dbReference type="GO" id="GO:0005886">
    <property type="term" value="C:plasma membrane"/>
    <property type="evidence" value="ECO:0007669"/>
    <property type="project" value="UniProtKB-SubCell"/>
</dbReference>
<evidence type="ECO:0000259" key="9">
    <source>
        <dbReference type="Pfam" id="PF13231"/>
    </source>
</evidence>
<organism evidence="10">
    <name type="scientific">Caldilineaceae bacterium SB0664_bin_27</name>
    <dbReference type="NCBI Taxonomy" id="2605260"/>
    <lineage>
        <taxon>Bacteria</taxon>
        <taxon>Bacillati</taxon>
        <taxon>Chloroflexota</taxon>
        <taxon>Caldilineae</taxon>
        <taxon>Caldilineales</taxon>
        <taxon>Caldilineaceae</taxon>
    </lineage>
</organism>
<keyword evidence="3" id="KW-0328">Glycosyltransferase</keyword>
<feature type="domain" description="Glycosyltransferase RgtA/B/C/D-like" evidence="9">
    <location>
        <begin position="133"/>
        <end position="245"/>
    </location>
</feature>
<keyword evidence="7 8" id="KW-0472">Membrane</keyword>
<sequence length="288" mass="30915">MQADSQKSTTLVINVILGAVILAGLALRTWNVRFDGGLNTHPDERSTTCFYAPTVGWPSSVDEFLDPKRSPLNPLWDRHNERRRSFTYGHFPLYLGVLTGEVLSSLAKPAGLLPLPDRSIELMQRASTACEGVAVAGRLMMAFLDTLTVFLLFLLGRRLYGSFGGLLAATLYAFTAQAVQLSHFFAMDPASTTFVVLAVYGGVLMVQERSWRGVLLAGIGAGLAVSSKFSALPVLAVPLTAALIAGWKGEGQREAGAEWRGTRSEDFSFLAALLAAAAVFLVSSTEAV</sequence>
<comment type="caution">
    <text evidence="10">The sequence shown here is derived from an EMBL/GenBank/DDBJ whole genome shotgun (WGS) entry which is preliminary data.</text>
</comment>